<dbReference type="GO" id="GO:0060271">
    <property type="term" value="P:cilium assembly"/>
    <property type="evidence" value="ECO:0007669"/>
    <property type="project" value="TreeGrafter"/>
</dbReference>
<evidence type="ECO:0000313" key="6">
    <source>
        <dbReference type="Proteomes" id="UP000504629"/>
    </source>
</evidence>
<dbReference type="GO" id="GO:0005930">
    <property type="term" value="C:axoneme"/>
    <property type="evidence" value="ECO:0007669"/>
    <property type="project" value="TreeGrafter"/>
</dbReference>
<protein>
    <submittedName>
        <fullName evidence="7">Tubulin glycylase 3A-like</fullName>
    </submittedName>
</protein>
<dbReference type="RefSeq" id="XP_028035856.1">
    <property type="nucleotide sequence ID" value="XM_028180055.1"/>
</dbReference>
<dbReference type="InterPro" id="IPR051437">
    <property type="entry name" value="TTLL_monoglycylase"/>
</dbReference>
<dbReference type="GO" id="GO:0015630">
    <property type="term" value="C:microtubule cytoskeleton"/>
    <property type="evidence" value="ECO:0007669"/>
    <property type="project" value="TreeGrafter"/>
</dbReference>
<proteinExistence type="predicted"/>
<reference evidence="7" key="1">
    <citation type="submission" date="2025-08" db="UniProtKB">
        <authorList>
            <consortium name="RefSeq"/>
        </authorList>
    </citation>
    <scope>IDENTIFICATION</scope>
    <source>
        <tissue evidence="7">Silk gland</tissue>
    </source>
</reference>
<dbReference type="Proteomes" id="UP000504629">
    <property type="component" value="Unplaced"/>
</dbReference>
<dbReference type="OrthoDB" id="202825at2759"/>
<comment type="subcellular location">
    <subcellularLocation>
        <location evidence="1">Cytoplasm</location>
    </subcellularLocation>
</comment>
<keyword evidence="3" id="KW-0436">Ligase</keyword>
<keyword evidence="5" id="KW-0067">ATP-binding</keyword>
<evidence type="ECO:0000313" key="7">
    <source>
        <dbReference type="RefSeq" id="XP_028035856.1"/>
    </source>
</evidence>
<dbReference type="Gene3D" id="3.30.470.20">
    <property type="entry name" value="ATP-grasp fold, B domain"/>
    <property type="match status" value="1"/>
</dbReference>
<sequence length="657" mass="76664">MNLLKLRNGNVSNKTEIHGELERLLLSNLVESYIPNFVWYNKENVQNSNINVKDENITVCNKLKIDTAWTTKQGLCSLIKQKDWFYIENTADVIVPRTYNSYEGGETEAFVNDYKVTACTGLLKWILSMVANEKAVFCETGKISLNVMVFALNRCKEYLFRKQHLDIDRSLNSVNSNQWNNFLKKYYRIVSRNELFHLTKEEKIPIYLSYAQFLLKEIQKYRPQIICEGYNNVWILKPAHCSRGRGIRIASKLGVINDLIAKANSKYVIQKYIEEPMLIHETKFDIRQYYLITSTYPLIIWIYKDCYLKFSSQKYNLGNYHESIHLTNNAVQRRYMNCEERHPDLPNNNMWDLDTYKDYLKAIGKPSVWDDLIYPGMKKTITGVMLSSQETMPACKNRFELYGCDFLLDKDYKPWLIEINACPDLNSTTRVTAKICPAVLADVIKVVIDYAADKNASTGNFECAYRQTITTPNYGGAADFIVKGFPVPHDYFYKGNIKLEESFEDIDMDKPRDVQAVLKKLKRFYNSSNCTDRMLPLENNELYCDKDDINRKSSHKTVRSFLEDDAENLFINDERKEMETYLENFPNFKSHLFDNYNLCSETSLTRLRSTKSLTNIKTLMKESNETFFGSAHFESDRLFSFTKLDEVCSLSPSLMDY</sequence>
<dbReference type="Pfam" id="PF03133">
    <property type="entry name" value="TTL"/>
    <property type="match status" value="1"/>
</dbReference>
<organism evidence="6 7">
    <name type="scientific">Bombyx mandarina</name>
    <name type="common">Wild silk moth</name>
    <name type="synonym">Wild silkworm</name>
    <dbReference type="NCBI Taxonomy" id="7092"/>
    <lineage>
        <taxon>Eukaryota</taxon>
        <taxon>Metazoa</taxon>
        <taxon>Ecdysozoa</taxon>
        <taxon>Arthropoda</taxon>
        <taxon>Hexapoda</taxon>
        <taxon>Insecta</taxon>
        <taxon>Pterygota</taxon>
        <taxon>Neoptera</taxon>
        <taxon>Endopterygota</taxon>
        <taxon>Lepidoptera</taxon>
        <taxon>Glossata</taxon>
        <taxon>Ditrysia</taxon>
        <taxon>Bombycoidea</taxon>
        <taxon>Bombycidae</taxon>
        <taxon>Bombycinae</taxon>
        <taxon>Bombyx</taxon>
    </lineage>
</organism>
<keyword evidence="2" id="KW-0963">Cytoplasm</keyword>
<dbReference type="PANTHER" id="PTHR45870:SF2">
    <property type="entry name" value="TUBULIN MONOGLYCYLASE TTLL3"/>
    <property type="match status" value="1"/>
</dbReference>
<evidence type="ECO:0000256" key="4">
    <source>
        <dbReference type="ARBA" id="ARBA00022741"/>
    </source>
</evidence>
<dbReference type="KEGG" id="bman:114247177"/>
<keyword evidence="4" id="KW-0547">Nucleotide-binding</keyword>
<dbReference type="PROSITE" id="PS51221">
    <property type="entry name" value="TTL"/>
    <property type="match status" value="1"/>
</dbReference>
<evidence type="ECO:0000256" key="3">
    <source>
        <dbReference type="ARBA" id="ARBA00022598"/>
    </source>
</evidence>
<dbReference type="SUPFAM" id="SSF56059">
    <property type="entry name" value="Glutathione synthetase ATP-binding domain-like"/>
    <property type="match status" value="1"/>
</dbReference>
<evidence type="ECO:0000256" key="2">
    <source>
        <dbReference type="ARBA" id="ARBA00022490"/>
    </source>
</evidence>
<dbReference type="GO" id="GO:0005524">
    <property type="term" value="F:ATP binding"/>
    <property type="evidence" value="ECO:0007669"/>
    <property type="project" value="UniProtKB-KW"/>
</dbReference>
<dbReference type="PANTHER" id="PTHR45870">
    <property type="entry name" value="TUBULIN MONOGLYCYLASE TTLL3"/>
    <property type="match status" value="1"/>
</dbReference>
<keyword evidence="6" id="KW-1185">Reference proteome</keyword>
<dbReference type="GO" id="GO:0003341">
    <property type="term" value="P:cilium movement"/>
    <property type="evidence" value="ECO:0007669"/>
    <property type="project" value="TreeGrafter"/>
</dbReference>
<gene>
    <name evidence="7" type="primary">LOC114247177</name>
</gene>
<name>A0A6J2K0V4_BOMMA</name>
<dbReference type="InterPro" id="IPR004344">
    <property type="entry name" value="TTL/TTLL_fam"/>
</dbReference>
<dbReference type="GO" id="GO:0070736">
    <property type="term" value="F:protein-glycine ligase activity, initiating"/>
    <property type="evidence" value="ECO:0007669"/>
    <property type="project" value="TreeGrafter"/>
</dbReference>
<accession>A0A6J2K0V4</accession>
<dbReference type="AlphaFoldDB" id="A0A6J2K0V4"/>
<dbReference type="GeneID" id="114247177"/>
<evidence type="ECO:0000256" key="5">
    <source>
        <dbReference type="ARBA" id="ARBA00022840"/>
    </source>
</evidence>
<evidence type="ECO:0000256" key="1">
    <source>
        <dbReference type="ARBA" id="ARBA00004496"/>
    </source>
</evidence>